<evidence type="ECO:0000256" key="1">
    <source>
        <dbReference type="ARBA" id="ARBA00004123"/>
    </source>
</evidence>
<keyword evidence="9" id="KW-0560">Oxidoreductase</keyword>
<dbReference type="SUPFAM" id="SSF46689">
    <property type="entry name" value="Homeodomain-like"/>
    <property type="match status" value="1"/>
</dbReference>
<dbReference type="PROSITE" id="PS50071">
    <property type="entry name" value="HOMEOBOX_2"/>
    <property type="match status" value="1"/>
</dbReference>
<protein>
    <submittedName>
        <fullName evidence="9">Overexpressor of cationic peroxidase 3</fullName>
    </submittedName>
</protein>
<dbReference type="PANTHER" id="PTHR15467">
    <property type="entry name" value="ZINC-FINGERS AND HOMEOBOXES RELATED"/>
    <property type="match status" value="1"/>
</dbReference>
<dbReference type="AlphaFoldDB" id="A0AAV8GUM7"/>
<dbReference type="GO" id="GO:0003677">
    <property type="term" value="F:DNA binding"/>
    <property type="evidence" value="ECO:0007669"/>
    <property type="project" value="UniProtKB-UniRule"/>
</dbReference>
<reference evidence="9" key="1">
    <citation type="submission" date="2022-08" db="EMBL/GenBank/DDBJ databases">
        <authorList>
            <person name="Marques A."/>
        </authorList>
    </citation>
    <scope>NUCLEOTIDE SEQUENCE</scope>
    <source>
        <strain evidence="9">RhyPub2mFocal</strain>
        <tissue evidence="9">Leaves</tissue>
    </source>
</reference>
<evidence type="ECO:0000256" key="2">
    <source>
        <dbReference type="ARBA" id="ARBA00023125"/>
    </source>
</evidence>
<comment type="subcellular location">
    <subcellularLocation>
        <location evidence="1 5 6">Nucleus</location>
    </subcellularLocation>
</comment>
<evidence type="ECO:0000313" key="10">
    <source>
        <dbReference type="Proteomes" id="UP001140206"/>
    </source>
</evidence>
<keyword evidence="2 5" id="KW-0238">DNA-binding</keyword>
<dbReference type="InterPro" id="IPR001356">
    <property type="entry name" value="HD"/>
</dbReference>
<feature type="compositionally biased region" description="Basic and acidic residues" evidence="7">
    <location>
        <begin position="266"/>
        <end position="277"/>
    </location>
</feature>
<dbReference type="Gene3D" id="1.10.10.60">
    <property type="entry name" value="Homeodomain-like"/>
    <property type="match status" value="1"/>
</dbReference>
<evidence type="ECO:0000256" key="4">
    <source>
        <dbReference type="ARBA" id="ARBA00023242"/>
    </source>
</evidence>
<feature type="domain" description="Homeobox" evidence="8">
    <location>
        <begin position="283"/>
        <end position="337"/>
    </location>
</feature>
<dbReference type="SMART" id="SM00389">
    <property type="entry name" value="HOX"/>
    <property type="match status" value="1"/>
</dbReference>
<evidence type="ECO:0000256" key="7">
    <source>
        <dbReference type="SAM" id="MobiDB-lite"/>
    </source>
</evidence>
<dbReference type="EMBL" id="JAMFTS010000001">
    <property type="protein sequence ID" value="KAJ4808754.1"/>
    <property type="molecule type" value="Genomic_DNA"/>
</dbReference>
<dbReference type="GO" id="GO:0005634">
    <property type="term" value="C:nucleus"/>
    <property type="evidence" value="ECO:0007669"/>
    <property type="project" value="UniProtKB-SubCell"/>
</dbReference>
<dbReference type="CDD" id="cd00086">
    <property type="entry name" value="homeodomain"/>
    <property type="match status" value="1"/>
</dbReference>
<comment type="caution">
    <text evidence="9">The sequence shown here is derived from an EMBL/GenBank/DDBJ whole genome shotgun (WGS) entry which is preliminary data.</text>
</comment>
<organism evidence="9 10">
    <name type="scientific">Rhynchospora pubera</name>
    <dbReference type="NCBI Taxonomy" id="906938"/>
    <lineage>
        <taxon>Eukaryota</taxon>
        <taxon>Viridiplantae</taxon>
        <taxon>Streptophyta</taxon>
        <taxon>Embryophyta</taxon>
        <taxon>Tracheophyta</taxon>
        <taxon>Spermatophyta</taxon>
        <taxon>Magnoliopsida</taxon>
        <taxon>Liliopsida</taxon>
        <taxon>Poales</taxon>
        <taxon>Cyperaceae</taxon>
        <taxon>Cyperoideae</taxon>
        <taxon>Rhynchosporeae</taxon>
        <taxon>Rhynchospora</taxon>
    </lineage>
</organism>
<accession>A0AAV8GUM7</accession>
<feature type="DNA-binding region" description="Homeobox" evidence="5">
    <location>
        <begin position="285"/>
        <end position="338"/>
    </location>
</feature>
<keyword evidence="3 5" id="KW-0371">Homeobox</keyword>
<dbReference type="GO" id="GO:0000981">
    <property type="term" value="F:DNA-binding transcription factor activity, RNA polymerase II-specific"/>
    <property type="evidence" value="ECO:0007669"/>
    <property type="project" value="TreeGrafter"/>
</dbReference>
<keyword evidence="9" id="KW-0575">Peroxidase</keyword>
<dbReference type="PANTHER" id="PTHR15467:SF9">
    <property type="entry name" value="HOMEOBOX DOMAIN-CONTAINING PROTEIN"/>
    <property type="match status" value="1"/>
</dbReference>
<feature type="region of interest" description="Disordered" evidence="7">
    <location>
        <begin position="237"/>
        <end position="292"/>
    </location>
</feature>
<evidence type="ECO:0000256" key="6">
    <source>
        <dbReference type="RuleBase" id="RU000682"/>
    </source>
</evidence>
<keyword evidence="10" id="KW-1185">Reference proteome</keyword>
<evidence type="ECO:0000256" key="5">
    <source>
        <dbReference type="PROSITE-ProRule" id="PRU00108"/>
    </source>
</evidence>
<dbReference type="InterPro" id="IPR009057">
    <property type="entry name" value="Homeodomain-like_sf"/>
</dbReference>
<gene>
    <name evidence="9" type="ORF">LUZ62_021320</name>
</gene>
<dbReference type="Pfam" id="PF00046">
    <property type="entry name" value="Homeodomain"/>
    <property type="match status" value="1"/>
</dbReference>
<dbReference type="Proteomes" id="UP001140206">
    <property type="component" value="Chromosome 1"/>
</dbReference>
<evidence type="ECO:0000313" key="9">
    <source>
        <dbReference type="EMBL" id="KAJ4808754.1"/>
    </source>
</evidence>
<dbReference type="GO" id="GO:0004601">
    <property type="term" value="F:peroxidase activity"/>
    <property type="evidence" value="ECO:0007669"/>
    <property type="project" value="UniProtKB-KW"/>
</dbReference>
<keyword evidence="4 5" id="KW-0539">Nucleus</keyword>
<evidence type="ECO:0000256" key="3">
    <source>
        <dbReference type="ARBA" id="ARBA00023155"/>
    </source>
</evidence>
<name>A0AAV8GUM7_9POAL</name>
<sequence>MAASTCFPSTLSCWVPSFQLASHVGRSTFSPLHLGPTIPSFVPLSSPPLRSSVVAFWRPKKKKESNLVTTSQPIETKKKSALDDFMDEEEQEYIEEEEEEENDGVEVYSEEDALNAFFSQLEKDINDHNPSEENIEIKDEDVAVFEKELAESLGEAGGELEEGVSDSEGFVEENAIQSPENKTWQKLKTWQMRKLARALKIGKRKASIKKLSEEVVLDRATVLELLRNPPPGLLLMSDSLRDEPRPLPPAEPKNNEIGSSISSDDMEVKSKATELEVKQQVPQQPLPPQKRLKRAQVETLQRVYSRTKRPTNEMISSIMHVTNLPRKIVVTWFEEKREHDGVPHQPMIHAPYQRRSVARTVSR</sequence>
<evidence type="ECO:0000259" key="8">
    <source>
        <dbReference type="PROSITE" id="PS50071"/>
    </source>
</evidence>
<proteinExistence type="predicted"/>